<gene>
    <name evidence="5" type="ORF">MSL71_44480</name>
</gene>
<evidence type="ECO:0000313" key="5">
    <source>
        <dbReference type="EMBL" id="VFQ46772.1"/>
    </source>
</evidence>
<feature type="domain" description="4Fe-4S ferredoxin-type" evidence="4">
    <location>
        <begin position="248"/>
        <end position="278"/>
    </location>
</feature>
<dbReference type="GO" id="GO:0051536">
    <property type="term" value="F:iron-sulfur cluster binding"/>
    <property type="evidence" value="ECO:0007669"/>
    <property type="project" value="UniProtKB-KW"/>
</dbReference>
<keyword evidence="1" id="KW-0479">Metal-binding</keyword>
<dbReference type="GO" id="GO:0046872">
    <property type="term" value="F:metal ion binding"/>
    <property type="evidence" value="ECO:0007669"/>
    <property type="project" value="UniProtKB-KW"/>
</dbReference>
<dbReference type="InterPro" id="IPR009051">
    <property type="entry name" value="Helical_ferredxn"/>
</dbReference>
<dbReference type="SUPFAM" id="SSF46548">
    <property type="entry name" value="alpha-helical ferredoxin"/>
    <property type="match status" value="1"/>
</dbReference>
<sequence>MNAIVETIRATAKELLVKGEVEAVIGFRKGSLPLSTEPFMATTPEETEKLTWDANCRLNLAAYLNKGMGKVAVVAKGCDSRNIVGHIVENRVKREDVVVIGVPCTGMIDPQKAMDAAGGEILSATEDGDHLVFTTATAEKRIAKADVLRQNCALCAHPNPVISDTMAGDAVPEPQGIDRYADIREIEDRPSAEKWAFFEEAFSSCTRCYACKNACPLCYCPTCFTEESRPQWVGKGTDPVDVRTYHMLRAIHCAGRCTDCGACESACPMGVPVRLLTRKMEKAVEENWGFEAGLTTETRPAQDTFRLDDPEAFIL</sequence>
<dbReference type="Proteomes" id="UP000507962">
    <property type="component" value="Unassembled WGS sequence"/>
</dbReference>
<evidence type="ECO:0000256" key="2">
    <source>
        <dbReference type="ARBA" id="ARBA00023004"/>
    </source>
</evidence>
<dbReference type="RefSeq" id="WP_180145190.1">
    <property type="nucleotide sequence ID" value="NZ_CAADHO010000011.1"/>
</dbReference>
<protein>
    <submittedName>
        <fullName evidence="5">Alpha-helical ferredoxin</fullName>
    </submittedName>
</protein>
<accession>A0A4U8YXI3</accession>
<name>A0A4U8YXI3_9BACT</name>
<dbReference type="PROSITE" id="PS00198">
    <property type="entry name" value="4FE4S_FER_1"/>
    <property type="match status" value="1"/>
</dbReference>
<evidence type="ECO:0000259" key="4">
    <source>
        <dbReference type="PROSITE" id="PS51379"/>
    </source>
</evidence>
<dbReference type="Gene3D" id="1.10.1060.10">
    <property type="entry name" value="Alpha-helical ferredoxin"/>
    <property type="match status" value="1"/>
</dbReference>
<keyword evidence="3" id="KW-0411">Iron-sulfur</keyword>
<evidence type="ECO:0000256" key="1">
    <source>
        <dbReference type="ARBA" id="ARBA00022723"/>
    </source>
</evidence>
<dbReference type="PROSITE" id="PS51379">
    <property type="entry name" value="4FE4S_FER_2"/>
    <property type="match status" value="1"/>
</dbReference>
<organism evidence="5 6">
    <name type="scientific">Desulfoluna butyratoxydans</name>
    <dbReference type="NCBI Taxonomy" id="231438"/>
    <lineage>
        <taxon>Bacteria</taxon>
        <taxon>Pseudomonadati</taxon>
        <taxon>Thermodesulfobacteriota</taxon>
        <taxon>Desulfobacteria</taxon>
        <taxon>Desulfobacterales</taxon>
        <taxon>Desulfolunaceae</taxon>
        <taxon>Desulfoluna</taxon>
    </lineage>
</organism>
<dbReference type="EMBL" id="CAADHO010000011">
    <property type="protein sequence ID" value="VFQ46772.1"/>
    <property type="molecule type" value="Genomic_DNA"/>
</dbReference>
<dbReference type="InterPro" id="IPR017900">
    <property type="entry name" value="4Fe4S_Fe_S_CS"/>
</dbReference>
<dbReference type="InterPro" id="IPR017896">
    <property type="entry name" value="4Fe4S_Fe-S-bd"/>
</dbReference>
<proteinExistence type="predicted"/>
<keyword evidence="6" id="KW-1185">Reference proteome</keyword>
<evidence type="ECO:0000313" key="6">
    <source>
        <dbReference type="Proteomes" id="UP000507962"/>
    </source>
</evidence>
<dbReference type="AlphaFoldDB" id="A0A4U8YXI3"/>
<reference evidence="5 6" key="1">
    <citation type="submission" date="2019-03" db="EMBL/GenBank/DDBJ databases">
        <authorList>
            <person name="Nijsse B."/>
        </authorList>
    </citation>
    <scope>NUCLEOTIDE SEQUENCE [LARGE SCALE GENOMIC DNA]</scope>
    <source>
        <strain evidence="5">Desulfoluna butyratoxydans MSL71</strain>
    </source>
</reference>
<keyword evidence="2" id="KW-0408">Iron</keyword>
<evidence type="ECO:0000256" key="3">
    <source>
        <dbReference type="ARBA" id="ARBA00023014"/>
    </source>
</evidence>